<gene>
    <name evidence="2" type="ORF">ZHAS_00006205</name>
</gene>
<reference evidence="3" key="2">
    <citation type="submission" date="2020-05" db="UniProtKB">
        <authorList>
            <consortium name="EnsemblMetazoa"/>
        </authorList>
    </citation>
    <scope>IDENTIFICATION</scope>
</reference>
<evidence type="ECO:0000313" key="4">
    <source>
        <dbReference type="Proteomes" id="UP000030765"/>
    </source>
</evidence>
<evidence type="ECO:0000313" key="3">
    <source>
        <dbReference type="EnsemblMetazoa" id="ASIC006205-PA"/>
    </source>
</evidence>
<accession>A0A084VLP5</accession>
<sequence length="102" mass="11351">MRKESRRAQWRAPFVVTPIMAKDQPEAAFSFGSETPEPAADETNAVHGHQSRPSRAMGDSPTSLGNRNKTSPIYLTTRPTIVQLLRSQYSQKVQAKLLPTND</sequence>
<dbReference type="EMBL" id="KE524974">
    <property type="protein sequence ID" value="KFB38889.1"/>
    <property type="molecule type" value="Genomic_DNA"/>
</dbReference>
<dbReference type="Proteomes" id="UP000030765">
    <property type="component" value="Unassembled WGS sequence"/>
</dbReference>
<reference evidence="2 4" key="1">
    <citation type="journal article" date="2014" name="BMC Genomics">
        <title>Genome sequence of Anopheles sinensis provides insight into genetics basis of mosquito competence for malaria parasites.</title>
        <authorList>
            <person name="Zhou D."/>
            <person name="Zhang D."/>
            <person name="Ding G."/>
            <person name="Shi L."/>
            <person name="Hou Q."/>
            <person name="Ye Y."/>
            <person name="Xu Y."/>
            <person name="Zhou H."/>
            <person name="Xiong C."/>
            <person name="Li S."/>
            <person name="Yu J."/>
            <person name="Hong S."/>
            <person name="Yu X."/>
            <person name="Zou P."/>
            <person name="Chen C."/>
            <person name="Chang X."/>
            <person name="Wang W."/>
            <person name="Lv Y."/>
            <person name="Sun Y."/>
            <person name="Ma L."/>
            <person name="Shen B."/>
            <person name="Zhu C."/>
        </authorList>
    </citation>
    <scope>NUCLEOTIDE SEQUENCE [LARGE SCALE GENOMIC DNA]</scope>
</reference>
<organism evidence="2">
    <name type="scientific">Anopheles sinensis</name>
    <name type="common">Mosquito</name>
    <dbReference type="NCBI Taxonomy" id="74873"/>
    <lineage>
        <taxon>Eukaryota</taxon>
        <taxon>Metazoa</taxon>
        <taxon>Ecdysozoa</taxon>
        <taxon>Arthropoda</taxon>
        <taxon>Hexapoda</taxon>
        <taxon>Insecta</taxon>
        <taxon>Pterygota</taxon>
        <taxon>Neoptera</taxon>
        <taxon>Endopterygota</taxon>
        <taxon>Diptera</taxon>
        <taxon>Nematocera</taxon>
        <taxon>Culicoidea</taxon>
        <taxon>Culicidae</taxon>
        <taxon>Anophelinae</taxon>
        <taxon>Anopheles</taxon>
    </lineage>
</organism>
<evidence type="ECO:0000256" key="1">
    <source>
        <dbReference type="SAM" id="MobiDB-lite"/>
    </source>
</evidence>
<dbReference type="AlphaFoldDB" id="A0A084VLP5"/>
<evidence type="ECO:0000313" key="2">
    <source>
        <dbReference type="EMBL" id="KFB38889.1"/>
    </source>
</evidence>
<protein>
    <submittedName>
        <fullName evidence="2 3">Uncharacterized protein</fullName>
    </submittedName>
</protein>
<keyword evidence="4" id="KW-1185">Reference proteome</keyword>
<dbReference type="EnsemblMetazoa" id="ASIC006205-RA">
    <property type="protein sequence ID" value="ASIC006205-PA"/>
    <property type="gene ID" value="ASIC006205"/>
</dbReference>
<proteinExistence type="predicted"/>
<dbReference type="EMBL" id="ATLV01014537">
    <property type="status" value="NOT_ANNOTATED_CDS"/>
    <property type="molecule type" value="Genomic_DNA"/>
</dbReference>
<feature type="compositionally biased region" description="Polar residues" evidence="1">
    <location>
        <begin position="60"/>
        <end position="75"/>
    </location>
</feature>
<dbReference type="VEuPathDB" id="VectorBase:ASIC006205"/>
<feature type="region of interest" description="Disordered" evidence="1">
    <location>
        <begin position="26"/>
        <end position="75"/>
    </location>
</feature>
<name>A0A084VLP5_ANOSI</name>